<dbReference type="SMART" id="SM00248">
    <property type="entry name" value="ANK"/>
    <property type="match status" value="6"/>
</dbReference>
<dbReference type="PROSITE" id="PS50297">
    <property type="entry name" value="ANK_REP_REGION"/>
    <property type="match status" value="6"/>
</dbReference>
<dbReference type="PROSITE" id="PS50088">
    <property type="entry name" value="ANK_REPEAT"/>
    <property type="match status" value="6"/>
</dbReference>
<protein>
    <submittedName>
        <fullName evidence="2">Substrate of the Dot/Icm secretion system</fullName>
    </submittedName>
</protein>
<keyword evidence="1" id="KW-0040">ANK repeat</keyword>
<feature type="repeat" description="ANK" evidence="1">
    <location>
        <begin position="1045"/>
        <end position="1073"/>
    </location>
</feature>
<accession>A0A0W0ZG59</accession>
<comment type="caution">
    <text evidence="2">The sequence shown here is derived from an EMBL/GenBank/DDBJ whole genome shotgun (WGS) entry which is preliminary data.</text>
</comment>
<sequence>MGAAGYNLGYLLHIQKNIVASLNASEAAELQRNLAELDSFEQLNSRLRASIPKYESWIAEQIRNGANELQLSISYPPPRPLDLSPTIARISSLLCRVTPEVSALQDRLLEEMFNPSGALSNYLKNLSDSDKVLFLSALINNNADNIYLILKNAPGLAEVPAEQLKQIIYHKSAMEVANYGAFTNTLVANMIAKICQPADGAPALTQDKTMALFEKAMRGISDHDLPLPIKKNICQYLFSALSSSIGIRTPLQAAGQLHYSTSSTDRIKRPAIDWLDYLLVTNKTLIDEMTPAKKHELQNALDRYDGITRNNTLATGPHEITDSTTAVSRIYELLCREPAEINIARVSIDVALKDGPNSPLSRYLSNLPTEKKAKLISALISNDRDILGNMLSEIPTLAAIDKERLNQVAESGRLEYFLNPTVVTLIKMLVEPADGQTASPAKRILLLERAIGNVPDGFISTSMKKTLYAQILPPHELQLLDYAYHETAKIITTVEAQKHTGKISPTKYKTAIQAELDYSEFILLTLGVLKDVLHNDSPSGASSIQKAELNHIRRLYMARDYENAITKINEFCVNHREAIGGALADTITLRSPRLNEVNRSKNYPRRFFETRLGQTFLGQAVELERINRICLAITGVRFETDGITPGSPEAAQVVKDAVSAVIDFCQPPHYAREEMHHRYKELSAQSEFFRDRVKTYRPGFHHKSLAGSPTALSSPSIHSRNRGVMVSNQPSFGDEITQQDYINKTTDKIGSSAPYSPLARRSAFAGNISGHAYGMVARLEKYMQLNRSSPTLEDDVNHFIKAFMSDYTSRGSHSFFEVFDAFNEPAVLRIFADCGVRLNLEWSDELLEQVTNASQDYTAALVLRRTTHTSLSESLATHGSMPPLHRAAYKGNKVIVEQLLNSGQDPNESEPKDHNTPLHVAAMQNHPHAVKILLSHPHIEVNKKRADGMTPLHLAVKSGHLAIAHQLLHAEFAPANPNILDNSEETPLLIAVRAGRRDLVELLLKEGADPNVGKSPLLEAFKKGDTSLAMLILEHGGNPNVTNNDGMTALHLVIENPALEQRKLVQLLLQKGAINTEDTTATTPLRMAIAAGLAEISTDILLSMNRSELTAADKMAILSNKALPKALAACCSIQIMESTTRKMELLSRTLHRENALGEVLYSEPIPASMFAPKRFNGQPVTGSVDTLMRAHSADVRTLEAPAPEMGPELGAPYRE</sequence>
<dbReference type="Pfam" id="PF12796">
    <property type="entry name" value="Ank_2"/>
    <property type="match status" value="2"/>
</dbReference>
<proteinExistence type="predicted"/>
<dbReference type="InterPro" id="IPR002110">
    <property type="entry name" value="Ankyrin_rpt"/>
</dbReference>
<dbReference type="PRINTS" id="PR01415">
    <property type="entry name" value="ANKYRIN"/>
</dbReference>
<dbReference type="Gene3D" id="1.25.40.20">
    <property type="entry name" value="Ankyrin repeat-containing domain"/>
    <property type="match status" value="2"/>
</dbReference>
<evidence type="ECO:0000256" key="1">
    <source>
        <dbReference type="PROSITE-ProRule" id="PRU00023"/>
    </source>
</evidence>
<dbReference type="EMBL" id="LNYY01000019">
    <property type="protein sequence ID" value="KTD67731.1"/>
    <property type="molecule type" value="Genomic_DNA"/>
</dbReference>
<organism evidence="2 3">
    <name type="scientific">Legionella steelei</name>
    <dbReference type="NCBI Taxonomy" id="947033"/>
    <lineage>
        <taxon>Bacteria</taxon>
        <taxon>Pseudomonadati</taxon>
        <taxon>Pseudomonadota</taxon>
        <taxon>Gammaproteobacteria</taxon>
        <taxon>Legionellales</taxon>
        <taxon>Legionellaceae</taxon>
        <taxon>Legionella</taxon>
    </lineage>
</organism>
<evidence type="ECO:0000313" key="2">
    <source>
        <dbReference type="EMBL" id="KTD67731.1"/>
    </source>
</evidence>
<dbReference type="SUPFAM" id="SSF48403">
    <property type="entry name" value="Ankyrin repeat"/>
    <property type="match status" value="1"/>
</dbReference>
<feature type="repeat" description="ANK" evidence="1">
    <location>
        <begin position="983"/>
        <end position="1015"/>
    </location>
</feature>
<gene>
    <name evidence="2" type="ORF">Lste_0889</name>
</gene>
<keyword evidence="3" id="KW-1185">Reference proteome</keyword>
<dbReference type="InterPro" id="IPR036770">
    <property type="entry name" value="Ankyrin_rpt-contain_sf"/>
</dbReference>
<dbReference type="STRING" id="947033.Lste_0889"/>
<dbReference type="RefSeq" id="WP_058509881.1">
    <property type="nucleotide sequence ID" value="NZ_LNYY01000019.1"/>
</dbReference>
<evidence type="ECO:0000313" key="3">
    <source>
        <dbReference type="Proteomes" id="UP000054926"/>
    </source>
</evidence>
<feature type="repeat" description="ANK" evidence="1">
    <location>
        <begin position="947"/>
        <end position="968"/>
    </location>
</feature>
<feature type="repeat" description="ANK" evidence="1">
    <location>
        <begin position="913"/>
        <end position="936"/>
    </location>
</feature>
<dbReference type="PATRIC" id="fig|947033.5.peg.949"/>
<dbReference type="InterPro" id="IPR051616">
    <property type="entry name" value="Cul2-RING_E3_ligase_SR"/>
</dbReference>
<name>A0A0W0ZG59_9GAMM</name>
<feature type="repeat" description="ANK" evidence="1">
    <location>
        <begin position="879"/>
        <end position="911"/>
    </location>
</feature>
<dbReference type="AlphaFoldDB" id="A0A0W0ZG59"/>
<dbReference type="PANTHER" id="PTHR46224:SF64">
    <property type="entry name" value="IQ MOTIF AND ANKYRIN REPEAT DOMAIN-CONTAINING PROTEIN 1"/>
    <property type="match status" value="1"/>
</dbReference>
<dbReference type="OrthoDB" id="5622506at2"/>
<dbReference type="Proteomes" id="UP000054926">
    <property type="component" value="Unassembled WGS sequence"/>
</dbReference>
<feature type="repeat" description="ANK" evidence="1">
    <location>
        <begin position="1012"/>
        <end position="1044"/>
    </location>
</feature>
<dbReference type="PANTHER" id="PTHR46224">
    <property type="entry name" value="ANKYRIN REPEAT FAMILY PROTEIN"/>
    <property type="match status" value="1"/>
</dbReference>
<reference evidence="2 3" key="1">
    <citation type="submission" date="2015-11" db="EMBL/GenBank/DDBJ databases">
        <title>Genomic analysis of 38 Legionella species identifies large and diverse effector repertoires.</title>
        <authorList>
            <person name="Burstein D."/>
            <person name="Amaro F."/>
            <person name="Zusman T."/>
            <person name="Lifshitz Z."/>
            <person name="Cohen O."/>
            <person name="Gilbert J.A."/>
            <person name="Pupko T."/>
            <person name="Shuman H.A."/>
            <person name="Segal G."/>
        </authorList>
    </citation>
    <scope>NUCLEOTIDE SEQUENCE [LARGE SCALE GENOMIC DNA]</scope>
    <source>
        <strain evidence="2 3">IMVS3376</strain>
    </source>
</reference>